<dbReference type="RefSeq" id="WP_126803499.1">
    <property type="nucleotide sequence ID" value="NZ_PIPL01000001.1"/>
</dbReference>
<evidence type="ECO:0000313" key="4">
    <source>
        <dbReference type="Proteomes" id="UP000288293"/>
    </source>
</evidence>
<proteinExistence type="predicted"/>
<dbReference type="EMBL" id="PIPL01000001">
    <property type="protein sequence ID" value="RUO26688.1"/>
    <property type="molecule type" value="Genomic_DNA"/>
</dbReference>
<name>A0A432WAS2_9GAMM</name>
<keyword evidence="2" id="KW-0472">Membrane</keyword>
<keyword evidence="2" id="KW-1133">Transmembrane helix</keyword>
<protein>
    <recommendedName>
        <fullName evidence="5">MSHA biogenesis protein MshJ</fullName>
    </recommendedName>
</protein>
<organism evidence="3 4">
    <name type="scientific">Aliidiomarina minuta</name>
    <dbReference type="NCBI Taxonomy" id="880057"/>
    <lineage>
        <taxon>Bacteria</taxon>
        <taxon>Pseudomonadati</taxon>
        <taxon>Pseudomonadota</taxon>
        <taxon>Gammaproteobacteria</taxon>
        <taxon>Alteromonadales</taxon>
        <taxon>Idiomarinaceae</taxon>
        <taxon>Aliidiomarina</taxon>
    </lineage>
</organism>
<keyword evidence="1" id="KW-0175">Coiled coil</keyword>
<keyword evidence="4" id="KW-1185">Reference proteome</keyword>
<evidence type="ECO:0000313" key="3">
    <source>
        <dbReference type="EMBL" id="RUO26688.1"/>
    </source>
</evidence>
<reference evidence="3 4" key="1">
    <citation type="journal article" date="2011" name="Front. Microbiol.">
        <title>Genomic signatures of strain selection and enhancement in Bacillus atrophaeus var. globigii, a historical biowarfare simulant.</title>
        <authorList>
            <person name="Gibbons H.S."/>
            <person name="Broomall S.M."/>
            <person name="McNew L.A."/>
            <person name="Daligault H."/>
            <person name="Chapman C."/>
            <person name="Bruce D."/>
            <person name="Karavis M."/>
            <person name="Krepps M."/>
            <person name="McGregor P.A."/>
            <person name="Hong C."/>
            <person name="Park K.H."/>
            <person name="Akmal A."/>
            <person name="Feldman A."/>
            <person name="Lin J.S."/>
            <person name="Chang W.E."/>
            <person name="Higgs B.W."/>
            <person name="Demirev P."/>
            <person name="Lindquist J."/>
            <person name="Liem A."/>
            <person name="Fochler E."/>
            <person name="Read T.D."/>
            <person name="Tapia R."/>
            <person name="Johnson S."/>
            <person name="Bishop-Lilly K.A."/>
            <person name="Detter C."/>
            <person name="Han C."/>
            <person name="Sozhamannan S."/>
            <person name="Rosenzweig C.N."/>
            <person name="Skowronski E.W."/>
        </authorList>
    </citation>
    <scope>NUCLEOTIDE SEQUENCE [LARGE SCALE GENOMIC DNA]</scope>
    <source>
        <strain evidence="3 4">MLST1</strain>
    </source>
</reference>
<keyword evidence="2" id="KW-0812">Transmembrane</keyword>
<feature type="transmembrane region" description="Helical" evidence="2">
    <location>
        <begin position="20"/>
        <end position="39"/>
    </location>
</feature>
<feature type="coiled-coil region" evidence="1">
    <location>
        <begin position="46"/>
        <end position="99"/>
    </location>
</feature>
<accession>A0A432WAS2</accession>
<evidence type="ECO:0000256" key="1">
    <source>
        <dbReference type="SAM" id="Coils"/>
    </source>
</evidence>
<dbReference type="Proteomes" id="UP000288293">
    <property type="component" value="Unassembled WGS sequence"/>
</dbReference>
<dbReference type="OrthoDB" id="9151209at2"/>
<sequence length="220" mass="25541">MKIWEQANNWFSARERREKILLGLAVLLVIWLSVLHFSISPAQLRVEQKQQQVQRSSGELSMLSEEINQLETLLQRDPNAELYQREAELEARQVRLEERMSRSARIMTSGASVGWLQALLEENENIQITHFDTLQAEPVLGVSEREGLESEAGSMNLYQHHVELTLVGEYHAIRDYVERIQGLPYNYYWKTLKYEVADYPRAQITITLYALSTSKEFIGV</sequence>
<comment type="caution">
    <text evidence="3">The sequence shown here is derived from an EMBL/GenBank/DDBJ whole genome shotgun (WGS) entry which is preliminary data.</text>
</comment>
<gene>
    <name evidence="3" type="ORF">CWE09_08305</name>
</gene>
<evidence type="ECO:0000256" key="2">
    <source>
        <dbReference type="SAM" id="Phobius"/>
    </source>
</evidence>
<evidence type="ECO:0008006" key="5">
    <source>
        <dbReference type="Google" id="ProtNLM"/>
    </source>
</evidence>
<dbReference type="AlphaFoldDB" id="A0A432WAS2"/>